<accession>A0A316TPA8</accession>
<evidence type="ECO:0000313" key="2">
    <source>
        <dbReference type="EMBL" id="PWN05638.1"/>
    </source>
</evidence>
<dbReference type="RefSeq" id="WP_109647666.1">
    <property type="nucleotide sequence ID" value="NZ_QGGB01000009.1"/>
</dbReference>
<dbReference type="Proteomes" id="UP000245533">
    <property type="component" value="Unassembled WGS sequence"/>
</dbReference>
<organism evidence="2 3">
    <name type="scientific">Rhodohalobacter mucosus</name>
    <dbReference type="NCBI Taxonomy" id="2079485"/>
    <lineage>
        <taxon>Bacteria</taxon>
        <taxon>Pseudomonadati</taxon>
        <taxon>Balneolota</taxon>
        <taxon>Balneolia</taxon>
        <taxon>Balneolales</taxon>
        <taxon>Balneolaceae</taxon>
        <taxon>Rhodohalobacter</taxon>
    </lineage>
</organism>
<keyword evidence="3" id="KW-1185">Reference proteome</keyword>
<sequence>MHQLKSNQNTTNTQGEASFTSSVSGDLTSPEYEMTLSDGSVREIYRTDDGQRFYLIEKPVVPTRIIGIKEKEEVQMHRIYLP</sequence>
<evidence type="ECO:0000256" key="1">
    <source>
        <dbReference type="SAM" id="MobiDB-lite"/>
    </source>
</evidence>
<dbReference type="EMBL" id="QGGB01000009">
    <property type="protein sequence ID" value="PWN05638.1"/>
    <property type="molecule type" value="Genomic_DNA"/>
</dbReference>
<reference evidence="2 3" key="1">
    <citation type="submission" date="2018-05" db="EMBL/GenBank/DDBJ databases">
        <title>Rhodohalobacter halophilus gen. nov., sp. nov., a moderately halophilic member of the family Balneolaceae.</title>
        <authorList>
            <person name="Liu Z.-W."/>
        </authorList>
    </citation>
    <scope>NUCLEOTIDE SEQUENCE [LARGE SCALE GENOMIC DNA]</scope>
    <source>
        <strain evidence="2 3">8A47</strain>
    </source>
</reference>
<feature type="compositionally biased region" description="Polar residues" evidence="1">
    <location>
        <begin position="1"/>
        <end position="27"/>
    </location>
</feature>
<comment type="caution">
    <text evidence="2">The sequence shown here is derived from an EMBL/GenBank/DDBJ whole genome shotgun (WGS) entry which is preliminary data.</text>
</comment>
<evidence type="ECO:0000313" key="3">
    <source>
        <dbReference type="Proteomes" id="UP000245533"/>
    </source>
</evidence>
<gene>
    <name evidence="2" type="ORF">DDZ15_13655</name>
</gene>
<dbReference type="AlphaFoldDB" id="A0A316TPA8"/>
<name>A0A316TPA8_9BACT</name>
<protein>
    <submittedName>
        <fullName evidence="2">Uncharacterized protein</fullName>
    </submittedName>
</protein>
<proteinExistence type="predicted"/>
<feature type="region of interest" description="Disordered" evidence="1">
    <location>
        <begin position="1"/>
        <end position="34"/>
    </location>
</feature>